<protein>
    <submittedName>
        <fullName evidence="4">Excisionase</fullName>
    </submittedName>
</protein>
<evidence type="ECO:0000259" key="3">
    <source>
        <dbReference type="Pfam" id="PF07825"/>
    </source>
</evidence>
<dbReference type="InterPro" id="IPR038137">
    <property type="entry name" value="Excisionase-like_sf"/>
</dbReference>
<dbReference type="EMBL" id="RXFQ01000005">
    <property type="protein sequence ID" value="RSZ38608.1"/>
    <property type="molecule type" value="Genomic_DNA"/>
</dbReference>
<reference evidence="4 5" key="1">
    <citation type="submission" date="2018-12" db="EMBL/GenBank/DDBJ databases">
        <title>The genome sequences of strain 502.</title>
        <authorList>
            <person name="Gao J."/>
            <person name="Sun J."/>
        </authorList>
    </citation>
    <scope>NUCLEOTIDE SEQUENCE [LARGE SCALE GENOMIC DNA]</scope>
    <source>
        <strain evidence="4 5">502</strain>
    </source>
</reference>
<evidence type="ECO:0000256" key="1">
    <source>
        <dbReference type="ARBA" id="ARBA00023125"/>
    </source>
</evidence>
<accession>A0ABY0A7V5</accession>
<dbReference type="Gene3D" id="1.10.1660.20">
    <property type="match status" value="1"/>
</dbReference>
<keyword evidence="5" id="KW-1185">Reference proteome</keyword>
<evidence type="ECO:0000313" key="4">
    <source>
        <dbReference type="EMBL" id="RSZ38608.1"/>
    </source>
</evidence>
<sequence>MPRKITLPAWAAQQFNPAPTEYTLRAWARSGRIVPAPLKIGRTYWVEPTAKHIAEVMAGNRLVSRLRLLKP</sequence>
<dbReference type="Proteomes" id="UP000271137">
    <property type="component" value="Unassembled WGS sequence"/>
</dbReference>
<dbReference type="InterPro" id="IPR012884">
    <property type="entry name" value="Excisionase-like"/>
</dbReference>
<proteinExistence type="predicted"/>
<dbReference type="InterPro" id="IPR009061">
    <property type="entry name" value="DNA-bd_dom_put_sf"/>
</dbReference>
<evidence type="ECO:0000313" key="5">
    <source>
        <dbReference type="Proteomes" id="UP000271137"/>
    </source>
</evidence>
<keyword evidence="2" id="KW-0233">DNA recombination</keyword>
<gene>
    <name evidence="4" type="ORF">EJO66_09460</name>
</gene>
<comment type="caution">
    <text evidence="4">The sequence shown here is derived from an EMBL/GenBank/DDBJ whole genome shotgun (WGS) entry which is preliminary data.</text>
</comment>
<organism evidence="4 5">
    <name type="scientific">Variovorax beijingensis</name>
    <dbReference type="NCBI Taxonomy" id="2496117"/>
    <lineage>
        <taxon>Bacteria</taxon>
        <taxon>Pseudomonadati</taxon>
        <taxon>Pseudomonadota</taxon>
        <taxon>Betaproteobacteria</taxon>
        <taxon>Burkholderiales</taxon>
        <taxon>Comamonadaceae</taxon>
        <taxon>Variovorax</taxon>
    </lineage>
</organism>
<feature type="domain" description="Excisionase-like" evidence="3">
    <location>
        <begin position="4"/>
        <end position="52"/>
    </location>
</feature>
<dbReference type="SUPFAM" id="SSF46955">
    <property type="entry name" value="Putative DNA-binding domain"/>
    <property type="match status" value="1"/>
</dbReference>
<keyword evidence="1" id="KW-0238">DNA-binding</keyword>
<evidence type="ECO:0000256" key="2">
    <source>
        <dbReference type="ARBA" id="ARBA00023172"/>
    </source>
</evidence>
<name>A0ABY0A7V5_9BURK</name>
<dbReference type="Pfam" id="PF07825">
    <property type="entry name" value="Exc"/>
    <property type="match status" value="1"/>
</dbReference>